<feature type="transmembrane region" description="Helical" evidence="1">
    <location>
        <begin position="101"/>
        <end position="123"/>
    </location>
</feature>
<dbReference type="EMBL" id="CP042905">
    <property type="protein sequence ID" value="QEE15526.1"/>
    <property type="molecule type" value="Genomic_DNA"/>
</dbReference>
<protein>
    <recommendedName>
        <fullName evidence="4">Histidine kinase N-terminal 7TM region domain-containing protein</fullName>
    </recommendedName>
</protein>
<keyword evidence="1" id="KW-0472">Membrane</keyword>
<feature type="transmembrane region" description="Helical" evidence="1">
    <location>
        <begin position="135"/>
        <end position="153"/>
    </location>
</feature>
<dbReference type="KEGG" id="psyt:DSAG12_01352"/>
<feature type="transmembrane region" description="Helical" evidence="1">
    <location>
        <begin position="174"/>
        <end position="195"/>
    </location>
</feature>
<name>A0A5B9DAC0_9ARCH</name>
<keyword evidence="1" id="KW-0812">Transmembrane</keyword>
<feature type="transmembrane region" description="Helical" evidence="1">
    <location>
        <begin position="65"/>
        <end position="89"/>
    </location>
</feature>
<keyword evidence="1" id="KW-1133">Transmembrane helix</keyword>
<feature type="transmembrane region" description="Helical" evidence="1">
    <location>
        <begin position="6"/>
        <end position="25"/>
    </location>
</feature>
<keyword evidence="3" id="KW-1185">Reference proteome</keyword>
<evidence type="ECO:0000313" key="3">
    <source>
        <dbReference type="Proteomes" id="UP000321408"/>
    </source>
</evidence>
<evidence type="ECO:0000256" key="1">
    <source>
        <dbReference type="SAM" id="Phobius"/>
    </source>
</evidence>
<dbReference type="GeneID" id="41329343"/>
<evidence type="ECO:0000313" key="2">
    <source>
        <dbReference type="EMBL" id="QEE15526.1"/>
    </source>
</evidence>
<reference evidence="2 3" key="2">
    <citation type="journal article" date="2024" name="Int. J. Syst. Evol. Microbiol.">
        <title>Promethearchaeum syntrophicum gen. nov., sp. nov., an anaerobic, obligately syntrophic archaeon, the first isolate of the lineage 'Asgard' archaea, and proposal of the new archaeal phylum Promethearchaeota phyl. nov. and kingdom Promethearchaeati regn. nov.</title>
        <authorList>
            <person name="Imachi H."/>
            <person name="Nobu M.K."/>
            <person name="Kato S."/>
            <person name="Takaki Y."/>
            <person name="Miyazaki M."/>
            <person name="Miyata M."/>
            <person name="Ogawara M."/>
            <person name="Saito Y."/>
            <person name="Sakai S."/>
            <person name="Tahara Y.O."/>
            <person name="Takano Y."/>
            <person name="Tasumi E."/>
            <person name="Uematsu K."/>
            <person name="Yoshimura T."/>
            <person name="Itoh T."/>
            <person name="Ohkuma M."/>
            <person name="Takai K."/>
        </authorList>
    </citation>
    <scope>NUCLEOTIDE SEQUENCE [LARGE SCALE GENOMIC DNA]</scope>
    <source>
        <strain evidence="2 3">MK-D1</strain>
    </source>
</reference>
<gene>
    <name evidence="2" type="ORF">DSAG12_01352</name>
</gene>
<dbReference type="RefSeq" id="WP_147662431.1">
    <property type="nucleotide sequence ID" value="NZ_CP042905.2"/>
</dbReference>
<dbReference type="AlphaFoldDB" id="A0A5B9DAC0"/>
<evidence type="ECO:0008006" key="4">
    <source>
        <dbReference type="Google" id="ProtNLM"/>
    </source>
</evidence>
<sequence>MLAELTYTFEIITIIASFYSTYRILKKKSNLLCSNLMAVATGFIGLYVLFVFLYDIIQTLWSIEIFLRIAMMSILIATLFMFYSMNCMVSSSAWFQNKKKWVPYIIVIFGYTIYLIFAHLVTVESYNPLNISIELPPLIIMVIMMLHYLVASLSKLFRFGIKKTEGFSQKKMKIFATGLMLSVISIFINIFSQIFSGSNAGEILDVIFFFSLACSVVVIAFGFLLEPKKEAE</sequence>
<feature type="transmembrane region" description="Helical" evidence="1">
    <location>
        <begin position="207"/>
        <end position="225"/>
    </location>
</feature>
<accession>A0A5B9DAC0</accession>
<dbReference type="Proteomes" id="UP000321408">
    <property type="component" value="Chromosome"/>
</dbReference>
<reference evidence="2 3" key="1">
    <citation type="journal article" date="2020" name="Nature">
        <title>Isolation of an archaeon at the prokaryote-eukaryote interface.</title>
        <authorList>
            <person name="Imachi H."/>
            <person name="Nobu M.K."/>
            <person name="Nakahara N."/>
            <person name="Morono Y."/>
            <person name="Ogawara M."/>
            <person name="Takaki Y."/>
            <person name="Takano Y."/>
            <person name="Uematsu K."/>
            <person name="Ikuta T."/>
            <person name="Ito M."/>
            <person name="Matsui Y."/>
            <person name="Miyazaki M."/>
            <person name="Murata K."/>
            <person name="Saito Y."/>
            <person name="Sakai S."/>
            <person name="Song C."/>
            <person name="Tasumi E."/>
            <person name="Yamanaka Y."/>
            <person name="Yamaguchi T."/>
            <person name="Kamagata Y."/>
            <person name="Tamaki H."/>
            <person name="Takai K."/>
        </authorList>
    </citation>
    <scope>NUCLEOTIDE SEQUENCE [LARGE SCALE GENOMIC DNA]</scope>
    <source>
        <strain evidence="2 3">MK-D1</strain>
    </source>
</reference>
<proteinExistence type="predicted"/>
<feature type="transmembrane region" description="Helical" evidence="1">
    <location>
        <begin position="32"/>
        <end position="53"/>
    </location>
</feature>
<organism evidence="2 3">
    <name type="scientific">Promethearchaeum syntrophicum</name>
    <dbReference type="NCBI Taxonomy" id="2594042"/>
    <lineage>
        <taxon>Archaea</taxon>
        <taxon>Promethearchaeati</taxon>
        <taxon>Promethearchaeota</taxon>
        <taxon>Promethearchaeia</taxon>
        <taxon>Promethearchaeales</taxon>
        <taxon>Promethearchaeaceae</taxon>
        <taxon>Promethearchaeum</taxon>
    </lineage>
</organism>